<evidence type="ECO:0000313" key="3">
    <source>
        <dbReference type="Proteomes" id="UP000770661"/>
    </source>
</evidence>
<dbReference type="Proteomes" id="UP000770661">
    <property type="component" value="Unassembled WGS sequence"/>
</dbReference>
<accession>A0A8J5CW74</accession>
<feature type="compositionally biased region" description="Low complexity" evidence="1">
    <location>
        <begin position="285"/>
        <end position="296"/>
    </location>
</feature>
<dbReference type="EMBL" id="JACEEZ010011397">
    <property type="protein sequence ID" value="KAG0721290.1"/>
    <property type="molecule type" value="Genomic_DNA"/>
</dbReference>
<feature type="compositionally biased region" description="Basic and acidic residues" evidence="1">
    <location>
        <begin position="332"/>
        <end position="341"/>
    </location>
</feature>
<protein>
    <submittedName>
        <fullName evidence="2">Uncharacterized protein</fullName>
    </submittedName>
</protein>
<proteinExistence type="predicted"/>
<name>A0A8J5CW74_CHIOP</name>
<feature type="compositionally biased region" description="Basic and acidic residues" evidence="1">
    <location>
        <begin position="159"/>
        <end position="179"/>
    </location>
</feature>
<reference evidence="2" key="1">
    <citation type="submission" date="2020-07" db="EMBL/GenBank/DDBJ databases">
        <title>The High-quality genome of the commercially important snow crab, Chionoecetes opilio.</title>
        <authorList>
            <person name="Jeong J.-H."/>
            <person name="Ryu S."/>
        </authorList>
    </citation>
    <scope>NUCLEOTIDE SEQUENCE</scope>
    <source>
        <strain evidence="2">MADBK_172401_WGS</strain>
        <tissue evidence="2">Digestive gland</tissue>
    </source>
</reference>
<feature type="region of interest" description="Disordered" evidence="1">
    <location>
        <begin position="312"/>
        <end position="359"/>
    </location>
</feature>
<feature type="region of interest" description="Disordered" evidence="1">
    <location>
        <begin position="29"/>
        <end position="94"/>
    </location>
</feature>
<comment type="caution">
    <text evidence="2">The sequence shown here is derived from an EMBL/GenBank/DDBJ whole genome shotgun (WGS) entry which is preliminary data.</text>
</comment>
<feature type="compositionally biased region" description="Polar residues" evidence="1">
    <location>
        <begin position="313"/>
        <end position="331"/>
    </location>
</feature>
<gene>
    <name evidence="2" type="ORF">GWK47_046746</name>
</gene>
<keyword evidence="3" id="KW-1185">Reference proteome</keyword>
<organism evidence="2 3">
    <name type="scientific">Chionoecetes opilio</name>
    <name type="common">Atlantic snow crab</name>
    <name type="synonym">Cancer opilio</name>
    <dbReference type="NCBI Taxonomy" id="41210"/>
    <lineage>
        <taxon>Eukaryota</taxon>
        <taxon>Metazoa</taxon>
        <taxon>Ecdysozoa</taxon>
        <taxon>Arthropoda</taxon>
        <taxon>Crustacea</taxon>
        <taxon>Multicrustacea</taxon>
        <taxon>Malacostraca</taxon>
        <taxon>Eumalacostraca</taxon>
        <taxon>Eucarida</taxon>
        <taxon>Decapoda</taxon>
        <taxon>Pleocyemata</taxon>
        <taxon>Brachyura</taxon>
        <taxon>Eubrachyura</taxon>
        <taxon>Majoidea</taxon>
        <taxon>Majidae</taxon>
        <taxon>Chionoecetes</taxon>
    </lineage>
</organism>
<evidence type="ECO:0000313" key="2">
    <source>
        <dbReference type="EMBL" id="KAG0721290.1"/>
    </source>
</evidence>
<evidence type="ECO:0000256" key="1">
    <source>
        <dbReference type="SAM" id="MobiDB-lite"/>
    </source>
</evidence>
<sequence length="443" mass="47515">MQGFRHSDPLSGHKGEDVTLYLGYSIQRAEKGATSSPRKGFCGSPESERGGPQTGVRGSRTMTRAHPMFGDEANSSLEKGPLLSFPPANKKRLPLPHRGAARALRALVQLQKPFTVVSMKENGAVGGASPASGRNGPPEEHGSPALAATLDRNPKRNPSFRDKSGFPEAARFPRPEKSKTQHQPLIHPTPKALKKSLGARPLKNQGEEFRSRKIPFWSTGMGSPVMDLGHEKKPVDRLPIPHFFGLEAPPKLAFAQIGRGTGESMAGSGGPRPWKTWGKSRGVRRGSVGSSGCASSSSPVYAKARILGFFFGSSPSTRPRNPHQGPSAQNPRQDRAPEIGRGRLAKLSKGPCEGRARVSTRKGPFVSGALSLHFFRKLHRMEGALSPICHRGLVADGRGGSRGSPSDRPETLAVGKTTRKEGLGLYNQKGFNPGPFPKGVRTL</sequence>
<feature type="region of interest" description="Disordered" evidence="1">
    <location>
        <begin position="125"/>
        <end position="188"/>
    </location>
</feature>
<dbReference type="AlphaFoldDB" id="A0A8J5CW74"/>
<feature type="region of interest" description="Disordered" evidence="1">
    <location>
        <begin position="262"/>
        <end position="296"/>
    </location>
</feature>